<dbReference type="InterPro" id="IPR024705">
    <property type="entry name" value="Ssp411"/>
</dbReference>
<gene>
    <name evidence="2" type="ORF">ACFSQ0_02770</name>
</gene>
<comment type="caution">
    <text evidence="2">The sequence shown here is derived from an EMBL/GenBank/DDBJ whole genome shotgun (WGS) entry which is preliminary data.</text>
</comment>
<sequence length="670" mass="78491">MINFKSNNLKNSNSPYLKQHADNPINWQEWSNDVLNYAIEKNKMLIISIGYTTCHWCHEMEKEVFENKEVAKFMNEHFVAIKVDREVHPEVDHLYMQSLQLMIKQGGWPLNIIALPNKMPVWGCTFLKAKPWLSALMQINALFEKDPNSMQEYADTLKDSISKLQLPNTSNKGLKKKVDFKLLLNKWKNQLDYTYGGDLGIPKFMMPNQHLFLLRYAHISQDDNLNNYLKLSLKKIERGGIHDHIEGGFSRYALDQNWHVPHFEKMLYDNLQLIDVYHQAYIVFQEKSFENTYKKTLAFIDQQLSDSDYLWFTALDADSLNMKEEREEGAYYTWKKDELQELLKEKYDLFASYFNINPKGYWENGKYILFKSQSISSLAKSFNLSKLEAEKQINECLQTLKASKAKRAKPQLDHKKMLSLNAMAITTYLNVYKTTQEQSLLIRCQKAINKILRLTYDGTRLYKELHEHQHKKAGSLEDYAFFIQALLTMHEISLKPNYLDIAIKLIQFCFENFKEKTDIFFNYAEIHNEDLFVKPIALRDNVVPSANAIMSENLHKLALLTGKTAYQEHFEKMQDSIFSDFMHSPSDYSQWLQNQLKRDFPFFLVKTNENLWSAFSKRKALINFYRTTNTSKASAKNAVREEVLICTEKACLPSVSNLQEALKLLLGNNY</sequence>
<dbReference type="SUPFAM" id="SSF48208">
    <property type="entry name" value="Six-hairpin glycosidases"/>
    <property type="match status" value="1"/>
</dbReference>
<evidence type="ECO:0000259" key="1">
    <source>
        <dbReference type="Pfam" id="PF03190"/>
    </source>
</evidence>
<name>A0ABW5SCK5_9FLAO</name>
<dbReference type="Proteomes" id="UP001597357">
    <property type="component" value="Unassembled WGS sequence"/>
</dbReference>
<dbReference type="PANTHER" id="PTHR42899:SF1">
    <property type="entry name" value="SPERMATOGENESIS-ASSOCIATED PROTEIN 20"/>
    <property type="match status" value="1"/>
</dbReference>
<keyword evidence="3" id="KW-1185">Reference proteome</keyword>
<dbReference type="EMBL" id="JBHULZ010000014">
    <property type="protein sequence ID" value="MFD2696902.1"/>
    <property type="molecule type" value="Genomic_DNA"/>
</dbReference>
<dbReference type="InterPro" id="IPR008928">
    <property type="entry name" value="6-hairpin_glycosidase_sf"/>
</dbReference>
<proteinExistence type="predicted"/>
<feature type="domain" description="Spermatogenesis-associated protein 20-like TRX" evidence="1">
    <location>
        <begin position="7"/>
        <end position="160"/>
    </location>
</feature>
<protein>
    <submittedName>
        <fullName evidence="2">Thioredoxin domain-containing protein</fullName>
    </submittedName>
</protein>
<dbReference type="Pfam" id="PF03190">
    <property type="entry name" value="Thioredox_DsbH"/>
    <property type="match status" value="1"/>
</dbReference>
<dbReference type="InterPro" id="IPR004879">
    <property type="entry name" value="Ssp411-like_TRX"/>
</dbReference>
<dbReference type="PANTHER" id="PTHR42899">
    <property type="entry name" value="SPERMATOGENESIS-ASSOCIATED PROTEIN 20"/>
    <property type="match status" value="1"/>
</dbReference>
<dbReference type="Gene3D" id="3.40.30.10">
    <property type="entry name" value="Glutaredoxin"/>
    <property type="match status" value="1"/>
</dbReference>
<evidence type="ECO:0000313" key="3">
    <source>
        <dbReference type="Proteomes" id="UP001597357"/>
    </source>
</evidence>
<dbReference type="InterPro" id="IPR036249">
    <property type="entry name" value="Thioredoxin-like_sf"/>
</dbReference>
<evidence type="ECO:0000313" key="2">
    <source>
        <dbReference type="EMBL" id="MFD2696902.1"/>
    </source>
</evidence>
<dbReference type="PIRSF" id="PIRSF006402">
    <property type="entry name" value="UCP006402_thioredoxin"/>
    <property type="match status" value="1"/>
</dbReference>
<accession>A0ABW5SCK5</accession>
<organism evidence="2 3">
    <name type="scientific">Mesonia sediminis</name>
    <dbReference type="NCBI Taxonomy" id="1703946"/>
    <lineage>
        <taxon>Bacteria</taxon>
        <taxon>Pseudomonadati</taxon>
        <taxon>Bacteroidota</taxon>
        <taxon>Flavobacteriia</taxon>
        <taxon>Flavobacteriales</taxon>
        <taxon>Flavobacteriaceae</taxon>
        <taxon>Mesonia</taxon>
    </lineage>
</organism>
<dbReference type="Gene3D" id="1.50.10.20">
    <property type="match status" value="1"/>
</dbReference>
<dbReference type="SUPFAM" id="SSF52833">
    <property type="entry name" value="Thioredoxin-like"/>
    <property type="match status" value="1"/>
</dbReference>
<dbReference type="RefSeq" id="WP_379043797.1">
    <property type="nucleotide sequence ID" value="NZ_JBHULZ010000014.1"/>
</dbReference>
<reference evidence="3" key="1">
    <citation type="journal article" date="2019" name="Int. J. Syst. Evol. Microbiol.">
        <title>The Global Catalogue of Microorganisms (GCM) 10K type strain sequencing project: providing services to taxonomists for standard genome sequencing and annotation.</title>
        <authorList>
            <consortium name="The Broad Institute Genomics Platform"/>
            <consortium name="The Broad Institute Genome Sequencing Center for Infectious Disease"/>
            <person name="Wu L."/>
            <person name="Ma J."/>
        </authorList>
    </citation>
    <scope>NUCLEOTIDE SEQUENCE [LARGE SCALE GENOMIC DNA]</scope>
    <source>
        <strain evidence="3">KCTC 42255</strain>
    </source>
</reference>